<keyword evidence="4" id="KW-1185">Reference proteome</keyword>
<feature type="domain" description="Glycosyltransferase subfamily 4-like N-terminal" evidence="2">
    <location>
        <begin position="51"/>
        <end position="154"/>
    </location>
</feature>
<evidence type="ECO:0000313" key="3">
    <source>
        <dbReference type="EMBL" id="ELR72289.1"/>
    </source>
</evidence>
<dbReference type="OrthoDB" id="9792322at2"/>
<dbReference type="InterPro" id="IPR028098">
    <property type="entry name" value="Glyco_trans_4-like_N"/>
</dbReference>
<dbReference type="GO" id="GO:0016757">
    <property type="term" value="F:glycosyltransferase activity"/>
    <property type="evidence" value="ECO:0007669"/>
    <property type="project" value="InterPro"/>
</dbReference>
<sequence length="382" mass="43924">MKKIKILYGLESTSGGSLKHLLYLTSFIDPQIFDITVVLSSKRGVDLSHAVKEINAAGAKLLFLPMKRSIDPLNDAINLLKVKTIIREGRYDIVHAHSSKAGVLFRIAARMHRVPLILYTPHCFYFQAHEGLKKKFFVWIEYCLAKMTDYIIVSRNEKSASLEEGICPPKKLININNAIKFNEKARKQNIFELKKKYNIKTTWVVGSVGRLTKQKDWFTFIYAARHVLMRNPDVSFIIAGTGEQKTELEGLIASLELEDKVMLLGYIEDIDQIYSILDVFVSSSLWEGLPYAYLEAMHHRKPVIATYLGENDLLQDDETGYIIPKKDYKLLSHRICKLLKNKEKIVKLGMNGKSRITEYNYSFERFIEAHKALYTCTKITNF</sequence>
<name>L8JXF1_9BACT</name>
<dbReference type="eggNOG" id="COG0438">
    <property type="taxonomic scope" value="Bacteria"/>
</dbReference>
<dbReference type="PANTHER" id="PTHR12526">
    <property type="entry name" value="GLYCOSYLTRANSFERASE"/>
    <property type="match status" value="1"/>
</dbReference>
<dbReference type="Proteomes" id="UP000011135">
    <property type="component" value="Unassembled WGS sequence"/>
</dbReference>
<dbReference type="EMBL" id="AMZN01000025">
    <property type="protein sequence ID" value="ELR72289.1"/>
    <property type="molecule type" value="Genomic_DNA"/>
</dbReference>
<proteinExistence type="predicted"/>
<organism evidence="3 4">
    <name type="scientific">Fulvivirga imtechensis AK7</name>
    <dbReference type="NCBI Taxonomy" id="1237149"/>
    <lineage>
        <taxon>Bacteria</taxon>
        <taxon>Pseudomonadati</taxon>
        <taxon>Bacteroidota</taxon>
        <taxon>Cytophagia</taxon>
        <taxon>Cytophagales</taxon>
        <taxon>Fulvivirgaceae</taxon>
        <taxon>Fulvivirga</taxon>
    </lineage>
</organism>
<dbReference type="SUPFAM" id="SSF53756">
    <property type="entry name" value="UDP-Glycosyltransferase/glycogen phosphorylase"/>
    <property type="match status" value="1"/>
</dbReference>
<protein>
    <submittedName>
        <fullName evidence="3">Glycosyl transferase, group 1</fullName>
    </submittedName>
</protein>
<keyword evidence="3" id="KW-0808">Transferase</keyword>
<gene>
    <name evidence="3" type="ORF">C900_01704</name>
</gene>
<feature type="domain" description="Glycosyl transferase family 1" evidence="1">
    <location>
        <begin position="192"/>
        <end position="354"/>
    </location>
</feature>
<accession>L8JXF1</accession>
<dbReference type="Pfam" id="PF13579">
    <property type="entry name" value="Glyco_trans_4_4"/>
    <property type="match status" value="1"/>
</dbReference>
<dbReference type="InterPro" id="IPR001296">
    <property type="entry name" value="Glyco_trans_1"/>
</dbReference>
<dbReference type="AlphaFoldDB" id="L8JXF1"/>
<evidence type="ECO:0000259" key="2">
    <source>
        <dbReference type="Pfam" id="PF13579"/>
    </source>
</evidence>
<evidence type="ECO:0000313" key="4">
    <source>
        <dbReference type="Proteomes" id="UP000011135"/>
    </source>
</evidence>
<reference evidence="3 4" key="1">
    <citation type="submission" date="2012-12" db="EMBL/GenBank/DDBJ databases">
        <title>Genome assembly of Fulvivirga imtechensis AK7.</title>
        <authorList>
            <person name="Nupur N."/>
            <person name="Khatri I."/>
            <person name="Kumar R."/>
            <person name="Subramanian S."/>
            <person name="Pinnaka A."/>
        </authorList>
    </citation>
    <scope>NUCLEOTIDE SEQUENCE [LARGE SCALE GENOMIC DNA]</scope>
    <source>
        <strain evidence="3 4">AK7</strain>
    </source>
</reference>
<comment type="caution">
    <text evidence="3">The sequence shown here is derived from an EMBL/GenBank/DDBJ whole genome shotgun (WGS) entry which is preliminary data.</text>
</comment>
<dbReference type="STRING" id="1237149.C900_01704"/>
<dbReference type="Gene3D" id="3.40.50.2000">
    <property type="entry name" value="Glycogen Phosphorylase B"/>
    <property type="match status" value="2"/>
</dbReference>
<evidence type="ECO:0000259" key="1">
    <source>
        <dbReference type="Pfam" id="PF00534"/>
    </source>
</evidence>
<dbReference type="Pfam" id="PF00534">
    <property type="entry name" value="Glycos_transf_1"/>
    <property type="match status" value="1"/>
</dbReference>
<dbReference type="RefSeq" id="WP_009579143.1">
    <property type="nucleotide sequence ID" value="NZ_AMZN01000025.1"/>
</dbReference>